<keyword evidence="3" id="KW-1185">Reference proteome</keyword>
<feature type="region of interest" description="Disordered" evidence="1">
    <location>
        <begin position="60"/>
        <end position="90"/>
    </location>
</feature>
<reference evidence="3" key="1">
    <citation type="journal article" date="2019" name="Int. J. Syst. Evol. Microbiol.">
        <title>The Global Catalogue of Microorganisms (GCM) 10K type strain sequencing project: providing services to taxonomists for standard genome sequencing and annotation.</title>
        <authorList>
            <consortium name="The Broad Institute Genomics Platform"/>
            <consortium name="The Broad Institute Genome Sequencing Center for Infectious Disease"/>
            <person name="Wu L."/>
            <person name="Ma J."/>
        </authorList>
    </citation>
    <scope>NUCLEOTIDE SEQUENCE [LARGE SCALE GENOMIC DNA]</scope>
    <source>
        <strain evidence="3">NCAIM B.01391</strain>
    </source>
</reference>
<proteinExistence type="predicted"/>
<organism evidence="2 3">
    <name type="scientific">Bosea eneae</name>
    <dbReference type="NCBI Taxonomy" id="151454"/>
    <lineage>
        <taxon>Bacteria</taxon>
        <taxon>Pseudomonadati</taxon>
        <taxon>Pseudomonadota</taxon>
        <taxon>Alphaproteobacteria</taxon>
        <taxon>Hyphomicrobiales</taxon>
        <taxon>Boseaceae</taxon>
        <taxon>Bosea</taxon>
    </lineage>
</organism>
<comment type="caution">
    <text evidence="2">The sequence shown here is derived from an EMBL/GenBank/DDBJ whole genome shotgun (WGS) entry which is preliminary data.</text>
</comment>
<protein>
    <submittedName>
        <fullName evidence="2">Uncharacterized protein</fullName>
    </submittedName>
</protein>
<dbReference type="EMBL" id="JBHSLW010000023">
    <property type="protein sequence ID" value="MFC5420940.1"/>
    <property type="molecule type" value="Genomic_DNA"/>
</dbReference>
<evidence type="ECO:0000256" key="1">
    <source>
        <dbReference type="SAM" id="MobiDB-lite"/>
    </source>
</evidence>
<dbReference type="Proteomes" id="UP001596053">
    <property type="component" value="Unassembled WGS sequence"/>
</dbReference>
<name>A0ABW0IYN8_9HYPH</name>
<accession>A0ABW0IYN8</accession>
<evidence type="ECO:0000313" key="3">
    <source>
        <dbReference type="Proteomes" id="UP001596053"/>
    </source>
</evidence>
<evidence type="ECO:0000313" key="2">
    <source>
        <dbReference type="EMBL" id="MFC5420940.1"/>
    </source>
</evidence>
<gene>
    <name evidence="2" type="ORF">ACFPOB_15390</name>
</gene>
<sequence length="90" mass="9052">MSVSVEPAISTTALSAKEAALFSGVSICGGLALPVDGLPRSRGIEGDEEDAVAFRIAAAATGDPGHELDHQPVSEPTWPPRGSKAATAAI</sequence>